<organism evidence="1 2">
    <name type="scientific">Salipiger marinus</name>
    <dbReference type="NCBI Taxonomy" id="555512"/>
    <lineage>
        <taxon>Bacteria</taxon>
        <taxon>Pseudomonadati</taxon>
        <taxon>Pseudomonadota</taxon>
        <taxon>Alphaproteobacteria</taxon>
        <taxon>Rhodobacterales</taxon>
        <taxon>Roseobacteraceae</taxon>
        <taxon>Salipiger</taxon>
    </lineage>
</organism>
<evidence type="ECO:0000313" key="1">
    <source>
        <dbReference type="EMBL" id="SDI95506.1"/>
    </source>
</evidence>
<gene>
    <name evidence="1" type="ORF">SAMN04487993_101394</name>
</gene>
<name>A0A1G8PTA8_9RHOB</name>
<dbReference type="RefSeq" id="WP_089848701.1">
    <property type="nucleotide sequence ID" value="NZ_FNEJ01000013.1"/>
</dbReference>
<proteinExistence type="predicted"/>
<reference evidence="1 2" key="1">
    <citation type="submission" date="2016-10" db="EMBL/GenBank/DDBJ databases">
        <authorList>
            <person name="de Groot N.N."/>
        </authorList>
    </citation>
    <scope>NUCLEOTIDE SEQUENCE [LARGE SCALE GENOMIC DNA]</scope>
    <source>
        <strain evidence="1 2">DSM 26424</strain>
    </source>
</reference>
<keyword evidence="2" id="KW-1185">Reference proteome</keyword>
<evidence type="ECO:0000313" key="2">
    <source>
        <dbReference type="Proteomes" id="UP000199093"/>
    </source>
</evidence>
<protein>
    <submittedName>
        <fullName evidence="1">Uncharacterized protein</fullName>
    </submittedName>
</protein>
<dbReference type="AlphaFoldDB" id="A0A1G8PTA8"/>
<sequence>MTWHYLIRPCRNGAPGWLAMAKRSPFVGDVWGMEPGQVWFQFGDSEEEAREKIEAEVGRMSQ</sequence>
<accession>A0A1G8PTA8</accession>
<dbReference type="Proteomes" id="UP000199093">
    <property type="component" value="Unassembled WGS sequence"/>
</dbReference>
<dbReference type="EMBL" id="FNEJ01000013">
    <property type="protein sequence ID" value="SDI95506.1"/>
    <property type="molecule type" value="Genomic_DNA"/>
</dbReference>